<dbReference type="Proteomes" id="UP000199021">
    <property type="component" value="Unassembled WGS sequence"/>
</dbReference>
<dbReference type="RefSeq" id="WP_090173472.1">
    <property type="nucleotide sequence ID" value="NZ_FOFB01000043.1"/>
</dbReference>
<dbReference type="STRING" id="478744.SAMN05444359_14323"/>
<accession>A0A1H9P768</accession>
<dbReference type="AlphaFoldDB" id="A0A1H9P768"/>
<proteinExistence type="predicted"/>
<dbReference type="OrthoDB" id="1494969at2"/>
<reference evidence="2" key="1">
    <citation type="submission" date="2016-10" db="EMBL/GenBank/DDBJ databases">
        <authorList>
            <person name="Varghese N."/>
            <person name="Submissions S."/>
        </authorList>
    </citation>
    <scope>NUCLEOTIDE SEQUENCE [LARGE SCALE GENOMIC DNA]</scope>
    <source>
        <strain evidence="2">DSM 24740</strain>
    </source>
</reference>
<gene>
    <name evidence="1" type="ORF">SAMN05444359_14323</name>
</gene>
<name>A0A1H9P768_9BACT</name>
<evidence type="ECO:0000313" key="1">
    <source>
        <dbReference type="EMBL" id="SER44022.1"/>
    </source>
</evidence>
<sequence length="144" mass="15924">MRAIFYLFLAALFCPGCKQYTPENLPAEHVRFGSKGGITGGGREYVLLLNNGRLLFDDEYTGKLEKVGKLTKAELSTVRAELSGMVFPKSGTPPGNYNTSMSYHHDGTTEKISWRQPGGAPTAEVKNCYNSLMTAVRRLRKTDN</sequence>
<dbReference type="InParanoid" id="A0A1H9P768"/>
<keyword evidence="2" id="KW-1185">Reference proteome</keyword>
<organism evidence="1 2">
    <name type="scientific">Neolewinella agarilytica</name>
    <dbReference type="NCBI Taxonomy" id="478744"/>
    <lineage>
        <taxon>Bacteria</taxon>
        <taxon>Pseudomonadati</taxon>
        <taxon>Bacteroidota</taxon>
        <taxon>Saprospiria</taxon>
        <taxon>Saprospirales</taxon>
        <taxon>Lewinellaceae</taxon>
        <taxon>Neolewinella</taxon>
    </lineage>
</organism>
<evidence type="ECO:0000313" key="2">
    <source>
        <dbReference type="Proteomes" id="UP000199021"/>
    </source>
</evidence>
<protein>
    <submittedName>
        <fullName evidence="1">Uncharacterized protein</fullName>
    </submittedName>
</protein>
<dbReference type="EMBL" id="FOFB01000043">
    <property type="protein sequence ID" value="SER44022.1"/>
    <property type="molecule type" value="Genomic_DNA"/>
</dbReference>